<protein>
    <submittedName>
        <fullName evidence="1">Uncharacterized protein</fullName>
    </submittedName>
</protein>
<comment type="caution">
    <text evidence="1">The sequence shown here is derived from an EMBL/GenBank/DDBJ whole genome shotgun (WGS) entry which is preliminary data.</text>
</comment>
<sequence>MSAWLPKVCGPAVQREFVGRRVGVGASLVNSWKEEKRMLVSAERVAAAVEGVMGGGEDAKG</sequence>
<keyword evidence="2" id="KW-1185">Reference proteome</keyword>
<evidence type="ECO:0000313" key="1">
    <source>
        <dbReference type="EMBL" id="KAG0464211.1"/>
    </source>
</evidence>
<gene>
    <name evidence="1" type="ORF">HPP92_020280</name>
</gene>
<organism evidence="1 2">
    <name type="scientific">Vanilla planifolia</name>
    <name type="common">Vanilla</name>
    <dbReference type="NCBI Taxonomy" id="51239"/>
    <lineage>
        <taxon>Eukaryota</taxon>
        <taxon>Viridiplantae</taxon>
        <taxon>Streptophyta</taxon>
        <taxon>Embryophyta</taxon>
        <taxon>Tracheophyta</taxon>
        <taxon>Spermatophyta</taxon>
        <taxon>Magnoliopsida</taxon>
        <taxon>Liliopsida</taxon>
        <taxon>Asparagales</taxon>
        <taxon>Orchidaceae</taxon>
        <taxon>Vanilloideae</taxon>
        <taxon>Vanilleae</taxon>
        <taxon>Vanilla</taxon>
    </lineage>
</organism>
<proteinExistence type="predicted"/>
<evidence type="ECO:0000313" key="2">
    <source>
        <dbReference type="Proteomes" id="UP000636800"/>
    </source>
</evidence>
<dbReference type="EMBL" id="JADCNL010000010">
    <property type="protein sequence ID" value="KAG0464211.1"/>
    <property type="molecule type" value="Genomic_DNA"/>
</dbReference>
<dbReference type="OrthoDB" id="640735at2759"/>
<reference evidence="1 2" key="1">
    <citation type="journal article" date="2020" name="Nat. Food">
        <title>A phased Vanilla planifolia genome enables genetic improvement of flavour and production.</title>
        <authorList>
            <person name="Hasing T."/>
            <person name="Tang H."/>
            <person name="Brym M."/>
            <person name="Khazi F."/>
            <person name="Huang T."/>
            <person name="Chambers A.H."/>
        </authorList>
    </citation>
    <scope>NUCLEOTIDE SEQUENCE [LARGE SCALE GENOMIC DNA]</scope>
    <source>
        <tissue evidence="1">Leaf</tissue>
    </source>
</reference>
<name>A0A835Q0Z4_VANPL</name>
<accession>A0A835Q0Z4</accession>
<dbReference type="AlphaFoldDB" id="A0A835Q0Z4"/>
<dbReference type="Proteomes" id="UP000636800">
    <property type="component" value="Chromosome 10"/>
</dbReference>